<dbReference type="GO" id="GO:0051596">
    <property type="term" value="P:methylglyoxal catabolic process"/>
    <property type="evidence" value="ECO:0007669"/>
    <property type="project" value="TreeGrafter"/>
</dbReference>
<comment type="caution">
    <text evidence="5">The sequence shown here is derived from an EMBL/GenBank/DDBJ whole genome shotgun (WGS) entry which is preliminary data.</text>
</comment>
<sequence>MDFRHLGRSGLIVSRIAYGNWLTRSSSRSEETETALVRAALDAGITTFDTADVYADTQAEESLGRALKGERREGLEICTKVFAPTGPGRNDMGLSRKHIRESIEGSLRRLGTDHVDLYQAHRFDPSTPLEETMEAFADLVHAGKTHYIGVSEWTADQIRRGHALARELRIPLVSNQPQYSALWRVPEAEVMPVCEELGMSQMVWSPLAQGVLTGKYQPGGELPADSRATDSNDGSPVLAEWLNDDVLGRVRRLRPVADGLGLTLAQLSLAWVLQHPNVAAAVIGASRPEQITANAEAAGVRLDEATMAAIDDALAPVASRDPAVTADSGPADPGWRLA</sequence>
<dbReference type="AlphaFoldDB" id="A0A2A2D6Z9"/>
<dbReference type="Proteomes" id="UP000218944">
    <property type="component" value="Unassembled WGS sequence"/>
</dbReference>
<organism evidence="5 6">
    <name type="scientific">Streptomyces albireticuli</name>
    <dbReference type="NCBI Taxonomy" id="1940"/>
    <lineage>
        <taxon>Bacteria</taxon>
        <taxon>Bacillati</taxon>
        <taxon>Actinomycetota</taxon>
        <taxon>Actinomycetes</taxon>
        <taxon>Kitasatosporales</taxon>
        <taxon>Streptomycetaceae</taxon>
        <taxon>Streptomyces</taxon>
    </lineage>
</organism>
<evidence type="ECO:0000313" key="5">
    <source>
        <dbReference type="EMBL" id="PAU47281.1"/>
    </source>
</evidence>
<dbReference type="InterPro" id="IPR036812">
    <property type="entry name" value="NAD(P)_OxRdtase_dom_sf"/>
</dbReference>
<reference evidence="5 6" key="1">
    <citation type="submission" date="2017-08" db="EMBL/GenBank/DDBJ databases">
        <title>Genome sequence of Streptomyces albireticuli NRRL B-1670.</title>
        <authorList>
            <person name="Graham D.E."/>
            <person name="Mahan K.M."/>
            <person name="Klingeman D.M."/>
            <person name="Hettich R.L."/>
            <person name="Parry R.J."/>
            <person name="Spain J.C."/>
        </authorList>
    </citation>
    <scope>NUCLEOTIDE SEQUENCE [LARGE SCALE GENOMIC DNA]</scope>
    <source>
        <strain evidence="5 6">NRRL B-1670</strain>
    </source>
</reference>
<keyword evidence="3" id="KW-0560">Oxidoreductase</keyword>
<evidence type="ECO:0000256" key="1">
    <source>
        <dbReference type="ARBA" id="ARBA00006515"/>
    </source>
</evidence>
<dbReference type="GO" id="GO:0016491">
    <property type="term" value="F:oxidoreductase activity"/>
    <property type="evidence" value="ECO:0007669"/>
    <property type="project" value="UniProtKB-KW"/>
</dbReference>
<evidence type="ECO:0000256" key="3">
    <source>
        <dbReference type="ARBA" id="ARBA00023002"/>
    </source>
</evidence>
<dbReference type="Gene3D" id="3.20.20.100">
    <property type="entry name" value="NADP-dependent oxidoreductase domain"/>
    <property type="match status" value="1"/>
</dbReference>
<accession>A0A2A2D6Z9</accession>
<name>A0A2A2D6Z9_9ACTN</name>
<evidence type="ECO:0000256" key="2">
    <source>
        <dbReference type="ARBA" id="ARBA00022857"/>
    </source>
</evidence>
<dbReference type="EMBL" id="NSJV01000385">
    <property type="protein sequence ID" value="PAU47281.1"/>
    <property type="molecule type" value="Genomic_DNA"/>
</dbReference>
<evidence type="ECO:0000313" key="6">
    <source>
        <dbReference type="Proteomes" id="UP000218944"/>
    </source>
</evidence>
<keyword evidence="2" id="KW-0521">NADP</keyword>
<dbReference type="RefSeq" id="WP_095582265.1">
    <property type="nucleotide sequence ID" value="NZ_JAJQQQ010000001.1"/>
</dbReference>
<dbReference type="CDD" id="cd19074">
    <property type="entry name" value="Aldo_ket_red_shaker-like"/>
    <property type="match status" value="1"/>
</dbReference>
<dbReference type="SUPFAM" id="SSF51430">
    <property type="entry name" value="NAD(P)-linked oxidoreductase"/>
    <property type="match status" value="1"/>
</dbReference>
<proteinExistence type="inferred from homology"/>
<dbReference type="InterPro" id="IPR005399">
    <property type="entry name" value="K_chnl_volt-dep_bsu_KCNAB-rel"/>
</dbReference>
<feature type="domain" description="NADP-dependent oxidoreductase" evidence="4">
    <location>
        <begin position="15"/>
        <end position="313"/>
    </location>
</feature>
<protein>
    <submittedName>
        <fullName evidence="5">Aldo/keto reductase</fullName>
    </submittedName>
</protein>
<keyword evidence="6" id="KW-1185">Reference proteome</keyword>
<dbReference type="PANTHER" id="PTHR43150">
    <property type="entry name" value="HYPERKINETIC, ISOFORM M"/>
    <property type="match status" value="1"/>
</dbReference>
<dbReference type="PANTHER" id="PTHR43150:SF4">
    <property type="entry name" value="L-GLYCERALDEHYDE 3-PHOSPHATE REDUCTASE"/>
    <property type="match status" value="1"/>
</dbReference>
<dbReference type="InterPro" id="IPR023210">
    <property type="entry name" value="NADP_OxRdtase_dom"/>
</dbReference>
<evidence type="ECO:0000259" key="4">
    <source>
        <dbReference type="Pfam" id="PF00248"/>
    </source>
</evidence>
<dbReference type="Pfam" id="PF00248">
    <property type="entry name" value="Aldo_ket_red"/>
    <property type="match status" value="1"/>
</dbReference>
<gene>
    <name evidence="5" type="ORF">CK936_19600</name>
</gene>
<comment type="similarity">
    <text evidence="1">Belongs to the shaker potassium channel beta subunit family.</text>
</comment>